<protein>
    <submittedName>
        <fullName evidence="2">Uncharacterized protein</fullName>
    </submittedName>
</protein>
<organism evidence="2">
    <name type="scientific">marine sediment metagenome</name>
    <dbReference type="NCBI Taxonomy" id="412755"/>
    <lineage>
        <taxon>unclassified sequences</taxon>
        <taxon>metagenomes</taxon>
        <taxon>ecological metagenomes</taxon>
    </lineage>
</organism>
<sequence>MIEQTVSPENAHRESVSPLACRAGAGGLLLIAIVMTGCGGGSVPLWAAGADPMVEWIFECPSQLGHGMMGPGISQGDARRSVITPDGEVIVLTNYGTFWAWIEPCNTYLLDLESGKVLQRVKGPIGTIGTWYVHGKTVYVRDRVEGRSGWWAMDLATGKAKQGVRRPKGAAQPKTPRSAGIGGKEVQDPKTGKSVTWFYLKRGRSLIVKGASLELIWQDSDGQPRRRRLCRLAALTPYGDIIADDDHRLVVALGPYLISVDMQETAQPDGPGDLNAAATLSGGEPRRNYISRGQSGRRMSGYIGTGPTVFLRHAVFLGCRLALSASHAGFANRQSRRDEQRSAGVAAARRERSERPKGKAPENGP</sequence>
<reference evidence="2" key="1">
    <citation type="journal article" date="2015" name="Nature">
        <title>Complex archaea that bridge the gap between prokaryotes and eukaryotes.</title>
        <authorList>
            <person name="Spang A."/>
            <person name="Saw J.H."/>
            <person name="Jorgensen S.L."/>
            <person name="Zaremba-Niedzwiedzka K."/>
            <person name="Martijn J."/>
            <person name="Lind A.E."/>
            <person name="van Eijk R."/>
            <person name="Schleper C."/>
            <person name="Guy L."/>
            <person name="Ettema T.J."/>
        </authorList>
    </citation>
    <scope>NUCLEOTIDE SEQUENCE</scope>
</reference>
<name>A0A0F9TKT4_9ZZZZ</name>
<feature type="region of interest" description="Disordered" evidence="1">
    <location>
        <begin position="267"/>
        <end position="295"/>
    </location>
</feature>
<dbReference type="AlphaFoldDB" id="A0A0F9TKT4"/>
<feature type="region of interest" description="Disordered" evidence="1">
    <location>
        <begin position="330"/>
        <end position="365"/>
    </location>
</feature>
<gene>
    <name evidence="2" type="ORF">LCGC14_0315650</name>
</gene>
<dbReference type="SUPFAM" id="SSF69304">
    <property type="entry name" value="Tricorn protease N-terminal domain"/>
    <property type="match status" value="1"/>
</dbReference>
<accession>A0A0F9TKT4</accession>
<evidence type="ECO:0000256" key="1">
    <source>
        <dbReference type="SAM" id="MobiDB-lite"/>
    </source>
</evidence>
<comment type="caution">
    <text evidence="2">The sequence shown here is derived from an EMBL/GenBank/DDBJ whole genome shotgun (WGS) entry which is preliminary data.</text>
</comment>
<proteinExistence type="predicted"/>
<feature type="region of interest" description="Disordered" evidence="1">
    <location>
        <begin position="161"/>
        <end position="188"/>
    </location>
</feature>
<dbReference type="EMBL" id="LAZR01000210">
    <property type="protein sequence ID" value="KKN81800.1"/>
    <property type="molecule type" value="Genomic_DNA"/>
</dbReference>
<evidence type="ECO:0000313" key="2">
    <source>
        <dbReference type="EMBL" id="KKN81800.1"/>
    </source>
</evidence>
<feature type="compositionally biased region" description="Basic and acidic residues" evidence="1">
    <location>
        <begin position="348"/>
        <end position="365"/>
    </location>
</feature>
<dbReference type="Gene3D" id="2.130.10.10">
    <property type="entry name" value="YVTN repeat-like/Quinoprotein amine dehydrogenase"/>
    <property type="match status" value="1"/>
</dbReference>
<dbReference type="InterPro" id="IPR015943">
    <property type="entry name" value="WD40/YVTN_repeat-like_dom_sf"/>
</dbReference>